<evidence type="ECO:0000313" key="4">
    <source>
        <dbReference type="Proteomes" id="UP000054559"/>
    </source>
</evidence>
<protein>
    <recommendedName>
        <fullName evidence="5">Secreted protein</fullName>
    </recommendedName>
</protein>
<organism evidence="3 4">
    <name type="scientific">Coccidioides immitis RMSCC 3703</name>
    <dbReference type="NCBI Taxonomy" id="454286"/>
    <lineage>
        <taxon>Eukaryota</taxon>
        <taxon>Fungi</taxon>
        <taxon>Dikarya</taxon>
        <taxon>Ascomycota</taxon>
        <taxon>Pezizomycotina</taxon>
        <taxon>Eurotiomycetes</taxon>
        <taxon>Eurotiomycetidae</taxon>
        <taxon>Onygenales</taxon>
        <taxon>Onygenaceae</taxon>
        <taxon>Coccidioides</taxon>
    </lineage>
</organism>
<accession>A0A0J8U2D4</accession>
<dbReference type="EMBL" id="DS268191">
    <property type="protein sequence ID" value="KMU80782.1"/>
    <property type="molecule type" value="Genomic_DNA"/>
</dbReference>
<keyword evidence="2" id="KW-0732">Signal</keyword>
<feature type="region of interest" description="Disordered" evidence="1">
    <location>
        <begin position="32"/>
        <end position="75"/>
    </location>
</feature>
<dbReference type="Proteomes" id="UP000054559">
    <property type="component" value="Unassembled WGS sequence"/>
</dbReference>
<evidence type="ECO:0000313" key="3">
    <source>
        <dbReference type="EMBL" id="KMU80782.1"/>
    </source>
</evidence>
<evidence type="ECO:0008006" key="5">
    <source>
        <dbReference type="Google" id="ProtNLM"/>
    </source>
</evidence>
<reference evidence="4" key="1">
    <citation type="journal article" date="2010" name="Genome Res.">
        <title>Population genomic sequencing of Coccidioides fungi reveals recent hybridization and transposon control.</title>
        <authorList>
            <person name="Neafsey D.E."/>
            <person name="Barker B.M."/>
            <person name="Sharpton T.J."/>
            <person name="Stajich J.E."/>
            <person name="Park D.J."/>
            <person name="Whiston E."/>
            <person name="Hung C.-Y."/>
            <person name="McMahan C."/>
            <person name="White J."/>
            <person name="Sykes S."/>
            <person name="Heiman D."/>
            <person name="Young S."/>
            <person name="Zeng Q."/>
            <person name="Abouelleil A."/>
            <person name="Aftuck L."/>
            <person name="Bessette D."/>
            <person name="Brown A."/>
            <person name="FitzGerald M."/>
            <person name="Lui A."/>
            <person name="Macdonald J.P."/>
            <person name="Priest M."/>
            <person name="Orbach M.J."/>
            <person name="Galgiani J.N."/>
            <person name="Kirkland T.N."/>
            <person name="Cole G.T."/>
            <person name="Birren B.W."/>
            <person name="Henn M.R."/>
            <person name="Taylor J.W."/>
            <person name="Rounsley S.D."/>
        </authorList>
    </citation>
    <scope>NUCLEOTIDE SEQUENCE [LARGE SCALE GENOMIC DNA]</scope>
    <source>
        <strain evidence="4">RMSCC 3703</strain>
    </source>
</reference>
<dbReference type="PANTHER" id="PTHR38847:SF1">
    <property type="entry name" value="PSEUDOURIDINE SYNTHASE RSUA_RLUA-LIKE DOMAIN-CONTAINING PROTEIN"/>
    <property type="match status" value="1"/>
</dbReference>
<dbReference type="AlphaFoldDB" id="A0A0J8U2D4"/>
<dbReference type="Pfam" id="PF14273">
    <property type="entry name" value="DUF4360"/>
    <property type="match status" value="1"/>
</dbReference>
<sequence length="208" mass="23217">MKPTLLLLGLAAEALAVVLPEGGDHEVTRTFELPPFTDGHPWPTKRPTNTHSHPHPTRTNRPTRTRTGRPWPTRGVDERDVVEDIVERDDLSGDAPDPDKVHIVSVNYGGTGCPQGSARTVISDDRETITVIFDKYVAAIGPMFHFDESRKELDQGSRNWSPCGSTRALNINSQVRLTSRDKNASGVLTNDSIDADFRQIFHIKWRKC</sequence>
<dbReference type="PANTHER" id="PTHR38847">
    <property type="match status" value="1"/>
</dbReference>
<dbReference type="STRING" id="454286.A0A0J8U2D4"/>
<feature type="compositionally biased region" description="Basic residues" evidence="1">
    <location>
        <begin position="52"/>
        <end position="67"/>
    </location>
</feature>
<name>A0A0J8U2D4_COCIT</name>
<gene>
    <name evidence="3" type="ORF">CISG_08585</name>
</gene>
<proteinExistence type="predicted"/>
<evidence type="ECO:0000256" key="1">
    <source>
        <dbReference type="SAM" id="MobiDB-lite"/>
    </source>
</evidence>
<feature type="signal peptide" evidence="2">
    <location>
        <begin position="1"/>
        <end position="16"/>
    </location>
</feature>
<evidence type="ECO:0000256" key="2">
    <source>
        <dbReference type="SAM" id="SignalP"/>
    </source>
</evidence>
<feature type="chain" id="PRO_5005309818" description="Secreted protein" evidence="2">
    <location>
        <begin position="17"/>
        <end position="208"/>
    </location>
</feature>
<dbReference type="InterPro" id="IPR025649">
    <property type="entry name" value="DUF4360"/>
</dbReference>